<dbReference type="SUPFAM" id="SSF81901">
    <property type="entry name" value="HCP-like"/>
    <property type="match status" value="1"/>
</dbReference>
<sequence>MAAAARAAGASTACQPISSLVSSITSTLQTLNPQNPSSRHSLNSIIPHLDPNLVIQVIKHQTNPRLSLFFFNWSSNPKPNPNNYCHTPLCYSAITDHLLSHKLSSAASSLLESHNQLSGFLIAKFIKFHGDLGDLRGVVHWFHRAKSIQFGGCLYSYNSVLGAVVKADRIDLARALYGQIVKENIVKPNVLTCTIMIRGYCKMGMVDDAKKVFDEMTSEPNLVTYNTMIHGFVRKGLIENALEIIERMKQSKKYLPDTVTYTTLIDGYCKRGEMDEAMKCMDEMVKNGCEPNVLTYNALINGLCLKGDVDEAKRMMTKMRLDGLKDDVCTHSSLLKGFCISGRSDEAFKHLRDMVGRGMKMDVKSYGVVLNEYCRMGKPNEAISLLKEMKTRGITPSVTYFSALVEKLVDSGDLDKAIDVLKQMHQMRCSPNFLSYSTVILGISRAKGGMQEVEELVMDLRQNGHELDASMYSCLVKGYCEDCNVQKAIQVFLESMCAGYVISIETFAILLNELCASWKVSGLDEVFDEMSRRYGAADVGSYKETYKRLWMNGQSMRGSGEILSGLELAAILMLLLSCFVERSEVMMMAE</sequence>
<dbReference type="InterPro" id="IPR011990">
    <property type="entry name" value="TPR-like_helical_dom_sf"/>
</dbReference>
<feature type="repeat" description="PPR" evidence="3">
    <location>
        <begin position="397"/>
        <end position="431"/>
    </location>
</feature>
<dbReference type="PANTHER" id="PTHR47941">
    <property type="entry name" value="PENTATRICOPEPTIDE REPEAT-CONTAINING PROTEIN 3, MITOCHONDRIAL"/>
    <property type="match status" value="1"/>
</dbReference>
<dbReference type="Pfam" id="PF01535">
    <property type="entry name" value="PPR"/>
    <property type="match status" value="1"/>
</dbReference>
<keyword evidence="2" id="KW-0677">Repeat</keyword>
<feature type="repeat" description="PPR" evidence="3">
    <location>
        <begin position="362"/>
        <end position="396"/>
    </location>
</feature>
<comment type="caution">
    <text evidence="6">The sequence shown here is derived from an EMBL/GenBank/DDBJ whole genome shotgun (WGS) entry which is preliminary data.</text>
</comment>
<dbReference type="InterPro" id="IPR057027">
    <property type="entry name" value="TPR_mt"/>
</dbReference>
<dbReference type="NCBIfam" id="TIGR00756">
    <property type="entry name" value="PPR"/>
    <property type="match status" value="9"/>
</dbReference>
<dbReference type="Gene3D" id="1.25.40.10">
    <property type="entry name" value="Tetratricopeptide repeat domain"/>
    <property type="match status" value="5"/>
</dbReference>
<dbReference type="Pfam" id="PF13041">
    <property type="entry name" value="PPR_2"/>
    <property type="match status" value="1"/>
</dbReference>
<evidence type="ECO:0000313" key="6">
    <source>
        <dbReference type="EMBL" id="KAK6927243.1"/>
    </source>
</evidence>
<evidence type="ECO:0000259" key="5">
    <source>
        <dbReference type="Pfam" id="PF23276"/>
    </source>
</evidence>
<organism evidence="6 7">
    <name type="scientific">Dillenia turbinata</name>
    <dbReference type="NCBI Taxonomy" id="194707"/>
    <lineage>
        <taxon>Eukaryota</taxon>
        <taxon>Viridiplantae</taxon>
        <taxon>Streptophyta</taxon>
        <taxon>Embryophyta</taxon>
        <taxon>Tracheophyta</taxon>
        <taxon>Spermatophyta</taxon>
        <taxon>Magnoliopsida</taxon>
        <taxon>eudicotyledons</taxon>
        <taxon>Gunneridae</taxon>
        <taxon>Pentapetalae</taxon>
        <taxon>Dilleniales</taxon>
        <taxon>Dilleniaceae</taxon>
        <taxon>Dillenia</taxon>
    </lineage>
</organism>
<dbReference type="FunFam" id="1.25.40.10:FF:000294">
    <property type="entry name" value="Pentatricopeptide repeat-containing protein At1g09900"/>
    <property type="match status" value="1"/>
</dbReference>
<dbReference type="AlphaFoldDB" id="A0AAN8ZB84"/>
<feature type="repeat" description="PPR" evidence="3">
    <location>
        <begin position="221"/>
        <end position="255"/>
    </location>
</feature>
<dbReference type="InterPro" id="IPR002885">
    <property type="entry name" value="PPR_rpt"/>
</dbReference>
<proteinExistence type="inferred from homology"/>
<feature type="repeat" description="PPR" evidence="3">
    <location>
        <begin position="468"/>
        <end position="502"/>
    </location>
</feature>
<keyword evidence="7" id="KW-1185">Reference proteome</keyword>
<feature type="domain" description="Pentatricopeptide repeat-containing protein-mitochondrial" evidence="5">
    <location>
        <begin position="369"/>
        <end position="492"/>
    </location>
</feature>
<feature type="repeat" description="PPR" evidence="3">
    <location>
        <begin position="327"/>
        <end position="361"/>
    </location>
</feature>
<dbReference type="Proteomes" id="UP001370490">
    <property type="component" value="Unassembled WGS sequence"/>
</dbReference>
<evidence type="ECO:0000256" key="1">
    <source>
        <dbReference type="ARBA" id="ARBA00007626"/>
    </source>
</evidence>
<reference evidence="6 7" key="1">
    <citation type="submission" date="2023-12" db="EMBL/GenBank/DDBJ databases">
        <title>A high-quality genome assembly for Dillenia turbinata (Dilleniales).</title>
        <authorList>
            <person name="Chanderbali A."/>
        </authorList>
    </citation>
    <scope>NUCLEOTIDE SEQUENCE [LARGE SCALE GENOMIC DNA]</scope>
    <source>
        <strain evidence="6">LSX21</strain>
        <tissue evidence="6">Leaf</tissue>
    </source>
</reference>
<dbReference type="Pfam" id="PF23276">
    <property type="entry name" value="TPR_24"/>
    <property type="match status" value="1"/>
</dbReference>
<evidence type="ECO:0000256" key="4">
    <source>
        <dbReference type="SAM" id="Phobius"/>
    </source>
</evidence>
<keyword evidence="4" id="KW-0812">Transmembrane</keyword>
<evidence type="ECO:0000256" key="3">
    <source>
        <dbReference type="PROSITE-ProRule" id="PRU00708"/>
    </source>
</evidence>
<comment type="similarity">
    <text evidence="1">Belongs to the PPR family. P subfamily.</text>
</comment>
<dbReference type="PROSITE" id="PS51375">
    <property type="entry name" value="PPR"/>
    <property type="match status" value="8"/>
</dbReference>
<protein>
    <submittedName>
        <fullName evidence="6">Pentatricopeptide repeat</fullName>
    </submittedName>
</protein>
<feature type="repeat" description="PPR" evidence="3">
    <location>
        <begin position="189"/>
        <end position="219"/>
    </location>
</feature>
<evidence type="ECO:0000313" key="7">
    <source>
        <dbReference type="Proteomes" id="UP001370490"/>
    </source>
</evidence>
<accession>A0AAN8ZB84</accession>
<keyword evidence="4" id="KW-1133">Transmembrane helix</keyword>
<name>A0AAN8ZB84_9MAGN</name>
<gene>
    <name evidence="6" type="ORF">RJ641_005834</name>
</gene>
<feature type="repeat" description="PPR" evidence="3">
    <location>
        <begin position="292"/>
        <end position="326"/>
    </location>
</feature>
<evidence type="ECO:0000256" key="2">
    <source>
        <dbReference type="ARBA" id="ARBA00022737"/>
    </source>
</evidence>
<dbReference type="Pfam" id="PF12854">
    <property type="entry name" value="PPR_1"/>
    <property type="match status" value="3"/>
</dbReference>
<keyword evidence="4" id="KW-0472">Membrane</keyword>
<feature type="repeat" description="PPR" evidence="3">
    <location>
        <begin position="257"/>
        <end position="291"/>
    </location>
</feature>
<feature type="transmembrane region" description="Helical" evidence="4">
    <location>
        <begin position="562"/>
        <end position="580"/>
    </location>
</feature>
<dbReference type="EMBL" id="JBAMMX010000014">
    <property type="protein sequence ID" value="KAK6927243.1"/>
    <property type="molecule type" value="Genomic_DNA"/>
</dbReference>